<dbReference type="InterPro" id="IPR006222">
    <property type="entry name" value="GCVT_N"/>
</dbReference>
<evidence type="ECO:0000256" key="2">
    <source>
        <dbReference type="ARBA" id="ARBA00004173"/>
    </source>
</evidence>
<dbReference type="InterPro" id="IPR013977">
    <property type="entry name" value="GcvT_C"/>
</dbReference>
<evidence type="ECO:0000259" key="13">
    <source>
        <dbReference type="Pfam" id="PF08669"/>
    </source>
</evidence>
<dbReference type="Pfam" id="PF01571">
    <property type="entry name" value="GCV_T"/>
    <property type="match status" value="1"/>
</dbReference>
<feature type="domain" description="Aminomethyltransferase C-terminal" evidence="13">
    <location>
        <begin position="319"/>
        <end position="397"/>
    </location>
</feature>
<keyword evidence="8 11" id="KW-0496">Mitochondrion</keyword>
<dbReference type="NCBIfam" id="NF001567">
    <property type="entry name" value="PRK00389.1"/>
    <property type="match status" value="1"/>
</dbReference>
<organism evidence="14 15">
    <name type="scientific">Potamilus streckersoni</name>
    <dbReference type="NCBI Taxonomy" id="2493646"/>
    <lineage>
        <taxon>Eukaryota</taxon>
        <taxon>Metazoa</taxon>
        <taxon>Spiralia</taxon>
        <taxon>Lophotrochozoa</taxon>
        <taxon>Mollusca</taxon>
        <taxon>Bivalvia</taxon>
        <taxon>Autobranchia</taxon>
        <taxon>Heteroconchia</taxon>
        <taxon>Palaeoheterodonta</taxon>
        <taxon>Unionida</taxon>
        <taxon>Unionoidea</taxon>
        <taxon>Unionidae</taxon>
        <taxon>Ambleminae</taxon>
        <taxon>Lampsilini</taxon>
        <taxon>Potamilus</taxon>
    </lineage>
</organism>
<dbReference type="SUPFAM" id="SSF103025">
    <property type="entry name" value="Folate-binding domain"/>
    <property type="match status" value="1"/>
</dbReference>
<keyword evidence="15" id="KW-1185">Reference proteome</keyword>
<dbReference type="Gene3D" id="3.30.1360.120">
    <property type="entry name" value="Probable tRNA modification gtpase trme, domain 1"/>
    <property type="match status" value="1"/>
</dbReference>
<dbReference type="InterPro" id="IPR028896">
    <property type="entry name" value="GcvT/YgfZ/DmdA"/>
</dbReference>
<evidence type="ECO:0000256" key="11">
    <source>
        <dbReference type="RuleBase" id="RU003981"/>
    </source>
</evidence>
<dbReference type="PANTHER" id="PTHR43757:SF16">
    <property type="entry name" value="AMINOMETHYLTRANSFERASE, MITOCHONDRIAL"/>
    <property type="match status" value="1"/>
</dbReference>
<name>A0AAE0RX06_9BIVA</name>
<comment type="subcellular location">
    <subcellularLocation>
        <location evidence="2 11">Mitochondrion</location>
    </subcellularLocation>
</comment>
<evidence type="ECO:0000256" key="3">
    <source>
        <dbReference type="ARBA" id="ARBA00008609"/>
    </source>
</evidence>
<dbReference type="FunFam" id="2.40.30.110:FF:000002">
    <property type="entry name" value="Aminomethyltransferase"/>
    <property type="match status" value="1"/>
</dbReference>
<evidence type="ECO:0000256" key="8">
    <source>
        <dbReference type="ARBA" id="ARBA00023128"/>
    </source>
</evidence>
<dbReference type="Proteomes" id="UP001195483">
    <property type="component" value="Unassembled WGS sequence"/>
</dbReference>
<comment type="caution">
    <text evidence="14">The sequence shown here is derived from an EMBL/GenBank/DDBJ whole genome shotgun (WGS) entry which is preliminary data.</text>
</comment>
<dbReference type="FunFam" id="3.30.1360.120:FF:000014">
    <property type="entry name" value="Aminomethyltransferase"/>
    <property type="match status" value="1"/>
</dbReference>
<dbReference type="FunFam" id="3.30.70.1400:FF:000001">
    <property type="entry name" value="Aminomethyltransferase"/>
    <property type="match status" value="1"/>
</dbReference>
<reference evidence="14" key="1">
    <citation type="journal article" date="2021" name="Genome Biol. Evol.">
        <title>A High-Quality Reference Genome for a Parasitic Bivalve with Doubly Uniparental Inheritance (Bivalvia: Unionida).</title>
        <authorList>
            <person name="Smith C.H."/>
        </authorList>
    </citation>
    <scope>NUCLEOTIDE SEQUENCE</scope>
    <source>
        <strain evidence="14">CHS0354</strain>
    </source>
</reference>
<evidence type="ECO:0000256" key="9">
    <source>
        <dbReference type="ARBA" id="ARBA00047665"/>
    </source>
</evidence>
<keyword evidence="6 11" id="KW-0808">Transferase</keyword>
<sequence>MYLLNALRFVTGRISVKNVAGLLKRNLSSEATRRTCLYDFHVQHGGKMVPFAGWEMPVQYKDSISESHLNVRANAGIFDVSHMLQTKVSGKDQVEFMESLTVSDVQKLKERQAVLSLFTNDQGGILDDLIITKTEEGYLFVVSNAGCAEQDRKLMQTKAEEMKKDGYDIQVETICNALIALQGPAMPKVLQPGVDFDLKTMSFMTSRMAKVFGIPYCRVSRCGYTGEDGVEISVKSDRAEELVTALLKSSTAGVRLAGLGARDSLRLEAGLCLYGNDIDTTTNPVEASLLWLIGQRRREAENFPGASKILAEIEHKPRRKRVGFLSTGPPARAGTDIYDETGKNIIGKVTSGCPSPSLKQNVAMGYVESTFTKTGTKVKFEVRKKMVDAVVAKMPFVPSNYYYPK</sequence>
<keyword evidence="7 11" id="KW-0809">Transit peptide</keyword>
<evidence type="ECO:0000256" key="4">
    <source>
        <dbReference type="ARBA" id="ARBA00011690"/>
    </source>
</evidence>
<dbReference type="SUPFAM" id="SSF101790">
    <property type="entry name" value="Aminomethyltransferase beta-barrel domain"/>
    <property type="match status" value="1"/>
</dbReference>
<feature type="binding site" evidence="10">
    <location>
        <position position="231"/>
    </location>
    <ligand>
        <name>substrate</name>
    </ligand>
</feature>
<dbReference type="EMBL" id="JAEAOA010001942">
    <property type="protein sequence ID" value="KAK3581257.1"/>
    <property type="molecule type" value="Genomic_DNA"/>
</dbReference>
<evidence type="ECO:0000256" key="10">
    <source>
        <dbReference type="PIRSR" id="PIRSR006487-1"/>
    </source>
</evidence>
<evidence type="ECO:0000313" key="14">
    <source>
        <dbReference type="EMBL" id="KAK3581257.1"/>
    </source>
</evidence>
<dbReference type="PIRSF" id="PIRSF006487">
    <property type="entry name" value="GcvT"/>
    <property type="match status" value="1"/>
</dbReference>
<dbReference type="Gene3D" id="3.30.70.1400">
    <property type="entry name" value="Aminomethyltransferase beta-barrel domains"/>
    <property type="match status" value="1"/>
</dbReference>
<dbReference type="InterPro" id="IPR006223">
    <property type="entry name" value="GcvT"/>
</dbReference>
<reference evidence="14" key="2">
    <citation type="journal article" date="2021" name="Genome Biol. Evol.">
        <title>Developing a high-quality reference genome for a parasitic bivalve with doubly uniparental inheritance (Bivalvia: Unionida).</title>
        <authorList>
            <person name="Smith C.H."/>
        </authorList>
    </citation>
    <scope>NUCLEOTIDE SEQUENCE</scope>
    <source>
        <strain evidence="14">CHS0354</strain>
        <tissue evidence="14">Mantle</tissue>
    </source>
</reference>
<proteinExistence type="inferred from homology"/>
<dbReference type="GO" id="GO:0005739">
    <property type="term" value="C:mitochondrion"/>
    <property type="evidence" value="ECO:0007669"/>
    <property type="project" value="UniProtKB-SubCell"/>
</dbReference>
<feature type="domain" description="GCVT N-terminal" evidence="12">
    <location>
        <begin position="37"/>
        <end position="294"/>
    </location>
</feature>
<comment type="function">
    <text evidence="1 11">The glycine cleavage system catalyzes the degradation of glycine.</text>
</comment>
<dbReference type="Gene3D" id="4.10.1250.10">
    <property type="entry name" value="Aminomethyltransferase fragment"/>
    <property type="match status" value="1"/>
</dbReference>
<dbReference type="PANTHER" id="PTHR43757">
    <property type="entry name" value="AMINOMETHYLTRANSFERASE"/>
    <property type="match status" value="1"/>
</dbReference>
<comment type="subunit">
    <text evidence="4 11">The glycine cleavage system is composed of four proteins: P, T, L and H.</text>
</comment>
<dbReference type="NCBIfam" id="TIGR00528">
    <property type="entry name" value="gcvT"/>
    <property type="match status" value="1"/>
</dbReference>
<dbReference type="AlphaFoldDB" id="A0AAE0RX06"/>
<dbReference type="InterPro" id="IPR029043">
    <property type="entry name" value="GcvT/YgfZ_C"/>
</dbReference>
<dbReference type="GO" id="GO:0006546">
    <property type="term" value="P:glycine catabolic process"/>
    <property type="evidence" value="ECO:0007669"/>
    <property type="project" value="InterPro"/>
</dbReference>
<dbReference type="GO" id="GO:0005960">
    <property type="term" value="C:glycine cleavage complex"/>
    <property type="evidence" value="ECO:0007669"/>
    <property type="project" value="InterPro"/>
</dbReference>
<evidence type="ECO:0000313" key="15">
    <source>
        <dbReference type="Proteomes" id="UP001195483"/>
    </source>
</evidence>
<dbReference type="GO" id="GO:0004047">
    <property type="term" value="F:aminomethyltransferase activity"/>
    <property type="evidence" value="ECO:0007669"/>
    <property type="project" value="UniProtKB-EC"/>
</dbReference>
<dbReference type="Gene3D" id="2.40.30.110">
    <property type="entry name" value="Aminomethyltransferase beta-barrel domains"/>
    <property type="match status" value="1"/>
</dbReference>
<dbReference type="InterPro" id="IPR027266">
    <property type="entry name" value="TrmE/GcvT-like"/>
</dbReference>
<evidence type="ECO:0000256" key="5">
    <source>
        <dbReference type="ARBA" id="ARBA00022576"/>
    </source>
</evidence>
<dbReference type="FunFam" id="4.10.1250.10:FF:000002">
    <property type="entry name" value="Aminomethyltransferase"/>
    <property type="match status" value="1"/>
</dbReference>
<gene>
    <name evidence="14" type="ORF">CHS0354_032983</name>
</gene>
<comment type="similarity">
    <text evidence="3 11">Belongs to the GcvT family.</text>
</comment>
<evidence type="ECO:0000256" key="6">
    <source>
        <dbReference type="ARBA" id="ARBA00022679"/>
    </source>
</evidence>
<evidence type="ECO:0000259" key="12">
    <source>
        <dbReference type="Pfam" id="PF01571"/>
    </source>
</evidence>
<protein>
    <recommendedName>
        <fullName evidence="11">Aminomethyltransferase</fullName>
        <ecNumber evidence="11">2.1.2.10</ecNumber>
    </recommendedName>
    <alternativeName>
        <fullName evidence="11">Glycine cleavage system T protein</fullName>
    </alternativeName>
</protein>
<reference evidence="14" key="3">
    <citation type="submission" date="2023-05" db="EMBL/GenBank/DDBJ databases">
        <authorList>
            <person name="Smith C.H."/>
        </authorList>
    </citation>
    <scope>NUCLEOTIDE SEQUENCE</scope>
    <source>
        <strain evidence="14">CHS0354</strain>
        <tissue evidence="14">Mantle</tissue>
    </source>
</reference>
<evidence type="ECO:0000256" key="7">
    <source>
        <dbReference type="ARBA" id="ARBA00022946"/>
    </source>
</evidence>
<comment type="catalytic activity">
    <reaction evidence="9 11">
        <text>N(6)-[(R)-S(8)-aminomethyldihydrolipoyl]-L-lysyl-[protein] + (6S)-5,6,7,8-tetrahydrofolate = N(6)-[(R)-dihydrolipoyl]-L-lysyl-[protein] + (6R)-5,10-methylene-5,6,7,8-tetrahydrofolate + NH4(+)</text>
        <dbReference type="Rhea" id="RHEA:16945"/>
        <dbReference type="Rhea" id="RHEA-COMP:10475"/>
        <dbReference type="Rhea" id="RHEA-COMP:10492"/>
        <dbReference type="ChEBI" id="CHEBI:15636"/>
        <dbReference type="ChEBI" id="CHEBI:28938"/>
        <dbReference type="ChEBI" id="CHEBI:57453"/>
        <dbReference type="ChEBI" id="CHEBI:83100"/>
        <dbReference type="ChEBI" id="CHEBI:83143"/>
        <dbReference type="EC" id="2.1.2.10"/>
    </reaction>
</comment>
<accession>A0AAE0RX06</accession>
<dbReference type="Pfam" id="PF08669">
    <property type="entry name" value="GCV_T_C"/>
    <property type="match status" value="1"/>
</dbReference>
<evidence type="ECO:0000256" key="1">
    <source>
        <dbReference type="ARBA" id="ARBA00003631"/>
    </source>
</evidence>
<dbReference type="GO" id="GO:0008483">
    <property type="term" value="F:transaminase activity"/>
    <property type="evidence" value="ECO:0007669"/>
    <property type="project" value="UniProtKB-KW"/>
</dbReference>
<dbReference type="EC" id="2.1.2.10" evidence="11"/>
<keyword evidence="5 11" id="KW-0032">Aminotransferase</keyword>